<dbReference type="Proteomes" id="UP000590442">
    <property type="component" value="Unassembled WGS sequence"/>
</dbReference>
<feature type="domain" description="UspA" evidence="2">
    <location>
        <begin position="1"/>
        <end position="135"/>
    </location>
</feature>
<comment type="similarity">
    <text evidence="1">Belongs to the universal stress protein A family.</text>
</comment>
<dbReference type="PRINTS" id="PR01438">
    <property type="entry name" value="UNVRSLSTRESS"/>
</dbReference>
<gene>
    <name evidence="3" type="ORF">GGR42_001840</name>
</gene>
<keyword evidence="4" id="KW-1185">Reference proteome</keyword>
<organism evidence="3 4">
    <name type="scientific">Saonia flava</name>
    <dbReference type="NCBI Taxonomy" id="523696"/>
    <lineage>
        <taxon>Bacteria</taxon>
        <taxon>Pseudomonadati</taxon>
        <taxon>Bacteroidota</taxon>
        <taxon>Flavobacteriia</taxon>
        <taxon>Flavobacteriales</taxon>
        <taxon>Flavobacteriaceae</taxon>
        <taxon>Saonia</taxon>
    </lineage>
</organism>
<dbReference type="RefSeq" id="WP_167963081.1">
    <property type="nucleotide sequence ID" value="NZ_JAATJJ010000001.1"/>
</dbReference>
<dbReference type="InterPro" id="IPR006015">
    <property type="entry name" value="Universal_stress_UspA"/>
</dbReference>
<comment type="caution">
    <text evidence="3">The sequence shown here is derived from an EMBL/GenBank/DDBJ whole genome shotgun (WGS) entry which is preliminary data.</text>
</comment>
<dbReference type="InterPro" id="IPR006016">
    <property type="entry name" value="UspA"/>
</dbReference>
<name>A0A846QTK1_9FLAO</name>
<dbReference type="AlphaFoldDB" id="A0A846QTK1"/>
<dbReference type="SUPFAM" id="SSF52402">
    <property type="entry name" value="Adenine nucleotide alpha hydrolases-like"/>
    <property type="match status" value="2"/>
</dbReference>
<evidence type="ECO:0000259" key="2">
    <source>
        <dbReference type="Pfam" id="PF00582"/>
    </source>
</evidence>
<dbReference type="CDD" id="cd00293">
    <property type="entry name" value="USP-like"/>
    <property type="match status" value="1"/>
</dbReference>
<proteinExistence type="inferred from homology"/>
<evidence type="ECO:0000313" key="3">
    <source>
        <dbReference type="EMBL" id="NJB71378.1"/>
    </source>
</evidence>
<evidence type="ECO:0000313" key="4">
    <source>
        <dbReference type="Proteomes" id="UP000590442"/>
    </source>
</evidence>
<accession>A0A846QTK1</accession>
<dbReference type="Gene3D" id="3.40.50.12370">
    <property type="match status" value="1"/>
</dbReference>
<dbReference type="PANTHER" id="PTHR46268:SF6">
    <property type="entry name" value="UNIVERSAL STRESS PROTEIN UP12"/>
    <property type="match status" value="1"/>
</dbReference>
<reference evidence="3 4" key="1">
    <citation type="submission" date="2020-03" db="EMBL/GenBank/DDBJ databases">
        <title>Genomic Encyclopedia of Type Strains, Phase IV (KMG-IV): sequencing the most valuable type-strain genomes for metagenomic binning, comparative biology and taxonomic classification.</title>
        <authorList>
            <person name="Goeker M."/>
        </authorList>
    </citation>
    <scope>NUCLEOTIDE SEQUENCE [LARGE SCALE GENOMIC DNA]</scope>
    <source>
        <strain evidence="3 4">DSM 29762</strain>
    </source>
</reference>
<protein>
    <submittedName>
        <fullName evidence="3">Nucleotide-binding universal stress UspA family protein</fullName>
    </submittedName>
</protein>
<dbReference type="Pfam" id="PF00582">
    <property type="entry name" value="Usp"/>
    <property type="match status" value="1"/>
</dbReference>
<dbReference type="PANTHER" id="PTHR46268">
    <property type="entry name" value="STRESS RESPONSE PROTEIN NHAX"/>
    <property type="match status" value="1"/>
</dbReference>
<dbReference type="EMBL" id="JAATJJ010000001">
    <property type="protein sequence ID" value="NJB71378.1"/>
    <property type="molecule type" value="Genomic_DNA"/>
</dbReference>
<sequence>MKNILVPIGTSPNAHETLQYAVNFAAEFSAQVYVMDVFSVSVGAGNLGNIADKVSKSSMDNLREVIDKVDAGKVEIKIATYNGELVDGLKEIDRELGIDLLIIAPRSNDIKEELYLGHTSGPIIKRTNIPTLIVPKGTVFSPFKTILTAFKSGIVKRKSTLIPLEIIKRRFKSKVNLLLVKTPGYSDNDLTVNPALMDISSNLYITENATTYQGVLEHFQAQQPDLLCVFRRKRGFFKKLWEKSTISKSEFFVKIPVLVLPAKKD</sequence>
<evidence type="ECO:0000256" key="1">
    <source>
        <dbReference type="ARBA" id="ARBA00008791"/>
    </source>
</evidence>